<name>A0A8X6QII2_NEPPI</name>
<keyword evidence="2" id="KW-1185">Reference proteome</keyword>
<dbReference type="OrthoDB" id="6364308at2759"/>
<protein>
    <submittedName>
        <fullName evidence="1">Uncharacterized protein</fullName>
    </submittedName>
</protein>
<organism evidence="1 2">
    <name type="scientific">Nephila pilipes</name>
    <name type="common">Giant wood spider</name>
    <name type="synonym">Nephila maculata</name>
    <dbReference type="NCBI Taxonomy" id="299642"/>
    <lineage>
        <taxon>Eukaryota</taxon>
        <taxon>Metazoa</taxon>
        <taxon>Ecdysozoa</taxon>
        <taxon>Arthropoda</taxon>
        <taxon>Chelicerata</taxon>
        <taxon>Arachnida</taxon>
        <taxon>Araneae</taxon>
        <taxon>Araneomorphae</taxon>
        <taxon>Entelegynae</taxon>
        <taxon>Araneoidea</taxon>
        <taxon>Nephilidae</taxon>
        <taxon>Nephila</taxon>
    </lineage>
</organism>
<comment type="caution">
    <text evidence="1">The sequence shown here is derived from an EMBL/GenBank/DDBJ whole genome shotgun (WGS) entry which is preliminary data.</text>
</comment>
<accession>A0A8X6QII2</accession>
<reference evidence="1" key="1">
    <citation type="submission" date="2020-08" db="EMBL/GenBank/DDBJ databases">
        <title>Multicomponent nature underlies the extraordinary mechanical properties of spider dragline silk.</title>
        <authorList>
            <person name="Kono N."/>
            <person name="Nakamura H."/>
            <person name="Mori M."/>
            <person name="Yoshida Y."/>
            <person name="Ohtoshi R."/>
            <person name="Malay A.D."/>
            <person name="Moran D.A.P."/>
            <person name="Tomita M."/>
            <person name="Numata K."/>
            <person name="Arakawa K."/>
        </authorList>
    </citation>
    <scope>NUCLEOTIDE SEQUENCE</scope>
</reference>
<dbReference type="EMBL" id="BMAW01080716">
    <property type="protein sequence ID" value="GFU20870.1"/>
    <property type="molecule type" value="Genomic_DNA"/>
</dbReference>
<evidence type="ECO:0000313" key="2">
    <source>
        <dbReference type="Proteomes" id="UP000887013"/>
    </source>
</evidence>
<gene>
    <name evidence="1" type="primary">AVEN_159059_1</name>
    <name evidence="1" type="ORF">NPIL_388511</name>
</gene>
<dbReference type="Proteomes" id="UP000887013">
    <property type="component" value="Unassembled WGS sequence"/>
</dbReference>
<proteinExistence type="predicted"/>
<sequence>MRSFFSLEDIKMVGEEGGVKTFLINSSDKRQVGGIVNVYHVTRGPENLDIKDPSSLGEIQQAPEIRLIPFSLPPGSISTGSSCTISFQDILKMNIYVTLIVVATILVARGAVGSADPITEVNCDTMIVQLRELYRILMSNGGIPGFHAMVRKAQRVPSLRLRFGKRFSPAWDEPRPTTDIEKNQLTE</sequence>
<evidence type="ECO:0000313" key="1">
    <source>
        <dbReference type="EMBL" id="GFU20870.1"/>
    </source>
</evidence>
<dbReference type="AlphaFoldDB" id="A0A8X6QII2"/>